<name>A0A1S1N251_9GAMM</name>
<sequence length="83" mass="9109">MMNKAIFYHAGCAICVEAEQQVLWALDKNRYEVEVVHLMENQPAIALAEQAGVKSVPALLLDGAVFHINFGASLEEVKGRCHA</sequence>
<dbReference type="Gene3D" id="3.40.30.10">
    <property type="entry name" value="Glutaredoxin"/>
    <property type="match status" value="1"/>
</dbReference>
<dbReference type="SUPFAM" id="SSF52833">
    <property type="entry name" value="Thioredoxin-like"/>
    <property type="match status" value="1"/>
</dbReference>
<dbReference type="AlphaFoldDB" id="A0A1S1N251"/>
<comment type="caution">
    <text evidence="2">The sequence shown here is derived from an EMBL/GenBank/DDBJ whole genome shotgun (WGS) entry which is preliminary data.</text>
</comment>
<evidence type="ECO:0000259" key="1">
    <source>
        <dbReference type="Pfam" id="PF13192"/>
    </source>
</evidence>
<dbReference type="STRING" id="327939.BIW53_18985"/>
<proteinExistence type="predicted"/>
<feature type="domain" description="Thioredoxin-like fold" evidence="1">
    <location>
        <begin position="3"/>
        <end position="67"/>
    </location>
</feature>
<evidence type="ECO:0000313" key="3">
    <source>
        <dbReference type="Proteomes" id="UP000180253"/>
    </source>
</evidence>
<dbReference type="EMBL" id="MNAN01000037">
    <property type="protein sequence ID" value="OHU93446.1"/>
    <property type="molecule type" value="Genomic_DNA"/>
</dbReference>
<dbReference type="Proteomes" id="UP000180253">
    <property type="component" value="Unassembled WGS sequence"/>
</dbReference>
<dbReference type="InterPro" id="IPR036249">
    <property type="entry name" value="Thioredoxin-like_sf"/>
</dbReference>
<accession>A0A1S1N251</accession>
<reference evidence="2 3" key="1">
    <citation type="submission" date="2016-10" db="EMBL/GenBank/DDBJ databases">
        <title>Pseudoalteromonas amylolytica sp. nov., isolated from the surface seawater.</title>
        <authorList>
            <person name="Wu Y.-H."/>
            <person name="Cheng H."/>
            <person name="Jin X.-B."/>
            <person name="Wang C.-S."/>
            <person name="Xu X.-W."/>
        </authorList>
    </citation>
    <scope>NUCLEOTIDE SEQUENCE [LARGE SCALE GENOMIC DNA]</scope>
    <source>
        <strain evidence="2 3">JCM 12483</strain>
    </source>
</reference>
<organism evidence="2 3">
    <name type="scientific">Pseudoalteromonas byunsanensis</name>
    <dbReference type="NCBI Taxonomy" id="327939"/>
    <lineage>
        <taxon>Bacteria</taxon>
        <taxon>Pseudomonadati</taxon>
        <taxon>Pseudomonadota</taxon>
        <taxon>Gammaproteobacteria</taxon>
        <taxon>Alteromonadales</taxon>
        <taxon>Pseudoalteromonadaceae</taxon>
        <taxon>Pseudoalteromonas</taxon>
    </lineage>
</organism>
<evidence type="ECO:0000313" key="2">
    <source>
        <dbReference type="EMBL" id="OHU93446.1"/>
    </source>
</evidence>
<dbReference type="Pfam" id="PF13192">
    <property type="entry name" value="Thioredoxin_3"/>
    <property type="match status" value="1"/>
</dbReference>
<protein>
    <submittedName>
        <fullName evidence="2">Thioredoxin family protein</fullName>
    </submittedName>
</protein>
<dbReference type="InterPro" id="IPR012336">
    <property type="entry name" value="Thioredoxin-like_fold"/>
</dbReference>
<keyword evidence="3" id="KW-1185">Reference proteome</keyword>
<gene>
    <name evidence="2" type="ORF">BIW53_18985</name>
</gene>